<proteinExistence type="predicted"/>
<dbReference type="RefSeq" id="WP_203242470.1">
    <property type="nucleotide sequence ID" value="NZ_JAFBRH010000003.1"/>
</dbReference>
<gene>
    <name evidence="2" type="ORF">JQV55_12170</name>
</gene>
<organism evidence="2 3">
    <name type="scientific">Sulfitobacter geojensis</name>
    <dbReference type="NCBI Taxonomy" id="1342299"/>
    <lineage>
        <taxon>Bacteria</taxon>
        <taxon>Pseudomonadati</taxon>
        <taxon>Pseudomonadota</taxon>
        <taxon>Alphaproteobacteria</taxon>
        <taxon>Rhodobacterales</taxon>
        <taxon>Roseobacteraceae</taxon>
        <taxon>Sulfitobacter</taxon>
    </lineage>
</organism>
<keyword evidence="1" id="KW-1133">Transmembrane helix</keyword>
<dbReference type="PANTHER" id="PTHR32309">
    <property type="entry name" value="TYROSINE-PROTEIN KINASE"/>
    <property type="match status" value="1"/>
</dbReference>
<keyword evidence="1" id="KW-0812">Transmembrane</keyword>
<keyword evidence="3" id="KW-1185">Reference proteome</keyword>
<accession>A0AAE3B7A7</accession>
<protein>
    <recommendedName>
        <fullName evidence="4">Lipopolysaccharide biosynthesis protein</fullName>
    </recommendedName>
</protein>
<dbReference type="PANTHER" id="PTHR32309:SF31">
    <property type="entry name" value="CAPSULAR EXOPOLYSACCHARIDE FAMILY"/>
    <property type="match status" value="1"/>
</dbReference>
<evidence type="ECO:0008006" key="4">
    <source>
        <dbReference type="Google" id="ProtNLM"/>
    </source>
</evidence>
<feature type="transmembrane region" description="Helical" evidence="1">
    <location>
        <begin position="442"/>
        <end position="463"/>
    </location>
</feature>
<sequence>MISLSLPFARKPRPAKTGVVRRVVMGGRLSDLKRLPRYVATAVLGGTLIWAPLLGYLKTAPLSYRSTTSLIMPGSGASASMNVNGIGQATSYANSAFASNAVSPTETYKRLLGADRIVDAAAASLNIKRAELGQPRVRLVDQTSLIHFETTGRTPEAAQARGDAILAAFFTELDALRADEVDTRQDSGLQAIADYRASVADTRKQIEALQTSTGLLSVDQYDVLLDRHLDLGDKILIQEANLNDRAAATTALEMQLGLDAAAAAATLKLFADGAYIALLEEIGRTEVGLAEASARYGSAHPKVEAAKSARDQATSAALSLAQSVTGLDAPTLSDFEFAPDGARANLLAELVRMHVEVTGATEQLATLEAQRTDGQKALNRFAPAAAKMKDLERDFSVAEALFASAIARAQSSKSDIYASYPLVQVLENPSLPAKPSSPNRKLALMAGVAATLMLLISLAMGWIRIALISRLMSKPGAPT</sequence>
<name>A0AAE3B7A7_9RHOB</name>
<evidence type="ECO:0000256" key="1">
    <source>
        <dbReference type="SAM" id="Phobius"/>
    </source>
</evidence>
<dbReference type="InterPro" id="IPR050445">
    <property type="entry name" value="Bact_polysacc_biosynth/exp"/>
</dbReference>
<dbReference type="EMBL" id="JAFBRM010000003">
    <property type="protein sequence ID" value="MBM1714316.1"/>
    <property type="molecule type" value="Genomic_DNA"/>
</dbReference>
<reference evidence="2 3" key="1">
    <citation type="submission" date="2021-01" db="EMBL/GenBank/DDBJ databases">
        <title>Diatom-associated Roseobacters Show Island Model of Population Structure.</title>
        <authorList>
            <person name="Qu L."/>
            <person name="Feng X."/>
            <person name="Chen Y."/>
            <person name="Li L."/>
            <person name="Wang X."/>
            <person name="Hu Z."/>
            <person name="Wang H."/>
            <person name="Luo H."/>
        </authorList>
    </citation>
    <scope>NUCLEOTIDE SEQUENCE [LARGE SCALE GENOMIC DNA]</scope>
    <source>
        <strain evidence="2 3">TR60-84</strain>
    </source>
</reference>
<keyword evidence="1" id="KW-0472">Membrane</keyword>
<dbReference type="AlphaFoldDB" id="A0AAE3B7A7"/>
<evidence type="ECO:0000313" key="3">
    <source>
        <dbReference type="Proteomes" id="UP000732193"/>
    </source>
</evidence>
<evidence type="ECO:0000313" key="2">
    <source>
        <dbReference type="EMBL" id="MBM1714316.1"/>
    </source>
</evidence>
<comment type="caution">
    <text evidence="2">The sequence shown here is derived from an EMBL/GenBank/DDBJ whole genome shotgun (WGS) entry which is preliminary data.</text>
</comment>
<dbReference type="Proteomes" id="UP000732193">
    <property type="component" value="Unassembled WGS sequence"/>
</dbReference>